<dbReference type="AlphaFoldDB" id="A0A5B7FUQ5"/>
<reference evidence="1 2" key="1">
    <citation type="submission" date="2019-05" db="EMBL/GenBank/DDBJ databases">
        <title>Another draft genome of Portunus trituberculatus and its Hox gene families provides insights of decapod evolution.</title>
        <authorList>
            <person name="Jeong J.-H."/>
            <person name="Song I."/>
            <person name="Kim S."/>
            <person name="Choi T."/>
            <person name="Kim D."/>
            <person name="Ryu S."/>
            <person name="Kim W."/>
        </authorList>
    </citation>
    <scope>NUCLEOTIDE SEQUENCE [LARGE SCALE GENOMIC DNA]</scope>
    <source>
        <tissue evidence="1">Muscle</tissue>
    </source>
</reference>
<evidence type="ECO:0000313" key="1">
    <source>
        <dbReference type="EMBL" id="MPC50292.1"/>
    </source>
</evidence>
<proteinExistence type="predicted"/>
<comment type="caution">
    <text evidence="1">The sequence shown here is derived from an EMBL/GenBank/DDBJ whole genome shotgun (WGS) entry which is preliminary data.</text>
</comment>
<dbReference type="EMBL" id="VSRR010009409">
    <property type="protein sequence ID" value="MPC50292.1"/>
    <property type="molecule type" value="Genomic_DNA"/>
</dbReference>
<accession>A0A5B7FUQ5</accession>
<dbReference type="OrthoDB" id="6357121at2759"/>
<organism evidence="1 2">
    <name type="scientific">Portunus trituberculatus</name>
    <name type="common">Swimming crab</name>
    <name type="synonym">Neptunus trituberculatus</name>
    <dbReference type="NCBI Taxonomy" id="210409"/>
    <lineage>
        <taxon>Eukaryota</taxon>
        <taxon>Metazoa</taxon>
        <taxon>Ecdysozoa</taxon>
        <taxon>Arthropoda</taxon>
        <taxon>Crustacea</taxon>
        <taxon>Multicrustacea</taxon>
        <taxon>Malacostraca</taxon>
        <taxon>Eumalacostraca</taxon>
        <taxon>Eucarida</taxon>
        <taxon>Decapoda</taxon>
        <taxon>Pleocyemata</taxon>
        <taxon>Brachyura</taxon>
        <taxon>Eubrachyura</taxon>
        <taxon>Portunoidea</taxon>
        <taxon>Portunidae</taxon>
        <taxon>Portuninae</taxon>
        <taxon>Portunus</taxon>
    </lineage>
</organism>
<gene>
    <name evidence="1" type="ORF">E2C01_044116</name>
</gene>
<keyword evidence="2" id="KW-1185">Reference proteome</keyword>
<protein>
    <submittedName>
        <fullName evidence="1">Uncharacterized protein</fullName>
    </submittedName>
</protein>
<dbReference type="Proteomes" id="UP000324222">
    <property type="component" value="Unassembled WGS sequence"/>
</dbReference>
<name>A0A5B7FUQ5_PORTR</name>
<sequence length="135" mass="15145">MFHHGQDVTRTCVCDGVSKLWLQEQVYHFQLVPNDNIILLAVNVQLQGGSKEAQVSIRKEDPSSSVIASAESRSGHLPFSHPVYMREDVTYIVTIHVPDPQTSLYGNKFSKEVYEVGGFRFILAPGVFVSSLEFF</sequence>
<evidence type="ECO:0000313" key="2">
    <source>
        <dbReference type="Proteomes" id="UP000324222"/>
    </source>
</evidence>